<evidence type="ECO:0008006" key="5">
    <source>
        <dbReference type="Google" id="ProtNLM"/>
    </source>
</evidence>
<dbReference type="InterPro" id="IPR029044">
    <property type="entry name" value="Nucleotide-diphossugar_trans"/>
</dbReference>
<dbReference type="Gene3D" id="3.40.50.150">
    <property type="entry name" value="Vaccinia Virus protein VP39"/>
    <property type="match status" value="1"/>
</dbReference>
<keyword evidence="4" id="KW-1185">Reference proteome</keyword>
<dbReference type="EMBL" id="FOSQ01000009">
    <property type="protein sequence ID" value="SFK87709.1"/>
    <property type="molecule type" value="Genomic_DNA"/>
</dbReference>
<dbReference type="OrthoDB" id="7276437at2"/>
<evidence type="ECO:0000256" key="2">
    <source>
        <dbReference type="SAM" id="MobiDB-lite"/>
    </source>
</evidence>
<feature type="compositionally biased region" description="Low complexity" evidence="2">
    <location>
        <begin position="329"/>
        <end position="368"/>
    </location>
</feature>
<proteinExistence type="predicted"/>
<feature type="region of interest" description="Disordered" evidence="2">
    <location>
        <begin position="329"/>
        <end position="384"/>
    </location>
</feature>
<feature type="coiled-coil region" evidence="1">
    <location>
        <begin position="288"/>
        <end position="320"/>
    </location>
</feature>
<dbReference type="AlphaFoldDB" id="A0A1I4D4J6"/>
<dbReference type="InterPro" id="IPR029063">
    <property type="entry name" value="SAM-dependent_MTases_sf"/>
</dbReference>
<name>A0A1I4D4J6_9PROT</name>
<dbReference type="RefSeq" id="WP_092961800.1">
    <property type="nucleotide sequence ID" value="NZ_FOSQ01000009.1"/>
</dbReference>
<dbReference type="Gene3D" id="3.90.550.10">
    <property type="entry name" value="Spore Coat Polysaccharide Biosynthesis Protein SpsA, Chain A"/>
    <property type="match status" value="1"/>
</dbReference>
<sequence length="585" mass="63869">MRHPPIAVMSFDRPDYLRQVLSSLAAQEGAAIEEREIILFQDNWRNAHSGRVCAEAADVEACIAVFRQIFPSGRVMAAADNIGVAENFFRAETHMFRELGADCAYFFEDDLVLEPNYLATLDRLRDACAASGPAGGGGVGQVGYFACYGDLKASEAEQRRNARALRRLGHLWGFGLFRQHWEEMQPVMAEYYAMTLGRDYRDRQRDEILRHYRARGIDVGVSSQDDVKKAVTYFLGRVALNTALVHARYIGAVGLHMNQAKFEAAGFANTVVLGLQDATFDFPDAARIEALRQEEAEARAKALVREEEAARAKAEALATKEAAKEAARVARQAKPGGDTPPAAPATKPAAPAITPAAPAITPAAPGPAEGEEGAASQGGAIKVGPPRMAPEEVALFQRVLGSGRRRYAEFGTGGSTLLAVRQGFEAVVGVESDPAWLASVLRNEEVAAEVAAGRCSLVHGNIGKVGNWGSPVDREQVRRWPRYIAAMWEAWDRRGSFPDIVLVDGRFRVACCLSVALMAAARAGRGPAPLVMIHDVTDRRPNYQRIFDFFHLEEQADSLCVLSPRQRVSPERMLAGLLDHLFELT</sequence>
<dbReference type="Proteomes" id="UP000199473">
    <property type="component" value="Unassembled WGS sequence"/>
</dbReference>
<organism evidence="3 4">
    <name type="scientific">Falsiroseomonas stagni DSM 19981</name>
    <dbReference type="NCBI Taxonomy" id="1123062"/>
    <lineage>
        <taxon>Bacteria</taxon>
        <taxon>Pseudomonadati</taxon>
        <taxon>Pseudomonadota</taxon>
        <taxon>Alphaproteobacteria</taxon>
        <taxon>Acetobacterales</taxon>
        <taxon>Roseomonadaceae</taxon>
        <taxon>Falsiroseomonas</taxon>
    </lineage>
</organism>
<evidence type="ECO:0000313" key="3">
    <source>
        <dbReference type="EMBL" id="SFK87709.1"/>
    </source>
</evidence>
<evidence type="ECO:0000313" key="4">
    <source>
        <dbReference type="Proteomes" id="UP000199473"/>
    </source>
</evidence>
<gene>
    <name evidence="3" type="ORF">SAMN02745775_109110</name>
</gene>
<reference evidence="3 4" key="1">
    <citation type="submission" date="2016-10" db="EMBL/GenBank/DDBJ databases">
        <authorList>
            <person name="de Groot N.N."/>
        </authorList>
    </citation>
    <scope>NUCLEOTIDE SEQUENCE [LARGE SCALE GENOMIC DNA]</scope>
    <source>
        <strain evidence="3 4">DSM 19981</strain>
    </source>
</reference>
<accession>A0A1I4D4J6</accession>
<dbReference type="STRING" id="1123062.SAMN02745775_109110"/>
<evidence type="ECO:0000256" key="1">
    <source>
        <dbReference type="SAM" id="Coils"/>
    </source>
</evidence>
<dbReference type="SUPFAM" id="SSF53448">
    <property type="entry name" value="Nucleotide-diphospho-sugar transferases"/>
    <property type="match status" value="1"/>
</dbReference>
<protein>
    <recommendedName>
        <fullName evidence="5">Glycosyl transferase family 2</fullName>
    </recommendedName>
</protein>
<keyword evidence="1" id="KW-0175">Coiled coil</keyword>